<dbReference type="Pfam" id="PF17991">
    <property type="entry name" value="Thioredoxin_10"/>
    <property type="match status" value="1"/>
</dbReference>
<dbReference type="Proteomes" id="UP000034320">
    <property type="component" value="Unassembled WGS sequence"/>
</dbReference>
<comment type="subcellular location">
    <subcellularLocation>
        <location evidence="1">Cell membrane</location>
        <topology evidence="1">Multi-pass membrane protein</topology>
    </subcellularLocation>
</comment>
<dbReference type="GO" id="GO:0017004">
    <property type="term" value="P:cytochrome complex assembly"/>
    <property type="evidence" value="ECO:0007669"/>
    <property type="project" value="InterPro"/>
</dbReference>
<evidence type="ECO:0000256" key="1">
    <source>
        <dbReference type="ARBA" id="ARBA00004651"/>
    </source>
</evidence>
<dbReference type="GO" id="GO:0005886">
    <property type="term" value="C:plasma membrane"/>
    <property type="evidence" value="ECO:0007669"/>
    <property type="project" value="UniProtKB-SubCell"/>
</dbReference>
<feature type="transmembrane region" description="Helical" evidence="6">
    <location>
        <begin position="6"/>
        <end position="28"/>
    </location>
</feature>
<feature type="transmembrane region" description="Helical" evidence="6">
    <location>
        <begin position="150"/>
        <end position="172"/>
    </location>
</feature>
<dbReference type="AlphaFoldDB" id="A0A0G0ZH32"/>
<evidence type="ECO:0000259" key="7">
    <source>
        <dbReference type="PROSITE" id="PS51352"/>
    </source>
</evidence>
<dbReference type="Gene3D" id="3.40.30.10">
    <property type="entry name" value="Glutaredoxin"/>
    <property type="match status" value="1"/>
</dbReference>
<proteinExistence type="predicted"/>
<keyword evidence="3 6" id="KW-0812">Transmembrane</keyword>
<dbReference type="InterPro" id="IPR041017">
    <property type="entry name" value="Thioredoxin_10"/>
</dbReference>
<dbReference type="Pfam" id="PF02683">
    <property type="entry name" value="DsbD_TM"/>
    <property type="match status" value="1"/>
</dbReference>
<evidence type="ECO:0000256" key="4">
    <source>
        <dbReference type="ARBA" id="ARBA00022989"/>
    </source>
</evidence>
<organism evidence="8 9">
    <name type="scientific">Candidatus Gottesmanbacteria bacterium GW2011_GWA2_42_18</name>
    <dbReference type="NCBI Taxonomy" id="1618442"/>
    <lineage>
        <taxon>Bacteria</taxon>
        <taxon>Candidatus Gottesmaniibacteriota</taxon>
    </lineage>
</organism>
<dbReference type="EMBL" id="LCDD01000001">
    <property type="protein sequence ID" value="KKS47989.1"/>
    <property type="molecule type" value="Genomic_DNA"/>
</dbReference>
<comment type="caution">
    <text evidence="8">The sequence shown here is derived from an EMBL/GenBank/DDBJ whole genome shotgun (WGS) entry which is preliminary data.</text>
</comment>
<dbReference type="PANTHER" id="PTHR42852:SF13">
    <property type="entry name" value="PROTEIN DIPZ"/>
    <property type="match status" value="1"/>
</dbReference>
<dbReference type="PANTHER" id="PTHR42852">
    <property type="entry name" value="THIOL:DISULFIDE INTERCHANGE PROTEIN DSBE"/>
    <property type="match status" value="1"/>
</dbReference>
<keyword evidence="2" id="KW-1003">Cell membrane</keyword>
<accession>A0A0G0ZH32</accession>
<dbReference type="Gene3D" id="2.60.120.260">
    <property type="entry name" value="Galactose-binding domain-like"/>
    <property type="match status" value="1"/>
</dbReference>
<keyword evidence="5 6" id="KW-0472">Membrane</keyword>
<dbReference type="InterPro" id="IPR003834">
    <property type="entry name" value="Cyt_c_assmbl_TM_dom"/>
</dbReference>
<dbReference type="Pfam" id="PF00578">
    <property type="entry name" value="AhpC-TSA"/>
    <property type="match status" value="1"/>
</dbReference>
<feature type="transmembrane region" description="Helical" evidence="6">
    <location>
        <begin position="116"/>
        <end position="144"/>
    </location>
</feature>
<feature type="domain" description="Thioredoxin" evidence="7">
    <location>
        <begin position="276"/>
        <end position="422"/>
    </location>
</feature>
<dbReference type="InterPro" id="IPR050553">
    <property type="entry name" value="Thioredoxin_ResA/DsbE_sf"/>
</dbReference>
<evidence type="ECO:0000313" key="8">
    <source>
        <dbReference type="EMBL" id="KKS47989.1"/>
    </source>
</evidence>
<reference evidence="8 9" key="1">
    <citation type="journal article" date="2015" name="Nature">
        <title>rRNA introns, odd ribosomes, and small enigmatic genomes across a large radiation of phyla.</title>
        <authorList>
            <person name="Brown C.T."/>
            <person name="Hug L.A."/>
            <person name="Thomas B.C."/>
            <person name="Sharon I."/>
            <person name="Castelle C.J."/>
            <person name="Singh A."/>
            <person name="Wilkins M.J."/>
            <person name="Williams K.H."/>
            <person name="Banfield J.F."/>
        </authorList>
    </citation>
    <scope>NUCLEOTIDE SEQUENCE [LARGE SCALE GENOMIC DNA]</scope>
</reference>
<sequence length="577" mass="64327">MILLLLFAFISGLVTILAPCIWPLLPIVLASSKGGKAKSLGITIGISASFAVLTLMISYLVSLLGFDPDSLRLFAVVILTILGLSLIVPKFSAGLEAALSKISSSGGKWRIEGNSFLSGLVTGASLGIVWSPCAGPILASIAALATTRNVNFGIILVTLVYVTGLSIPLFFFSYGSGIFISKSRFLSKYTGRIQQVFGGVIILTAIVVYTNYDKVLQVKLLESFPSYTKFIYDLEGNRSVSEELDRLTGNSKAVDMKGKVFRPVDMPSDGSNEPFLPNYGPAADFTGIIKWLNTDRALTMEDLRGKVVLIDFWTYTCINCIRTLPHVTSWHEKYRDKNLLVVGVHTPEFEFEKKTENVQMAIKQYGIEYPVAQDNNYSTWRAYNNRYWPAKYLIDKDGNLRYFHFGEGKYEETEKAIRQLIKETGADPNEIETALTDATPRGSQTPETYLGSGRAERFRADKQLTYGSRVYKREENLPLHNFTYEGKWEVAQEYSKAGAGSSLWLKFYASKVFLVIHPETGKANRIKVYLDGKSQKEEIQISEPKLYEIINLPAKGEHLLKLEFLDEGASLFAFTFG</sequence>
<dbReference type="InterPro" id="IPR013766">
    <property type="entry name" value="Thioredoxin_domain"/>
</dbReference>
<dbReference type="GO" id="GO:0016491">
    <property type="term" value="F:oxidoreductase activity"/>
    <property type="evidence" value="ECO:0007669"/>
    <property type="project" value="InterPro"/>
</dbReference>
<keyword evidence="4 6" id="KW-1133">Transmembrane helix</keyword>
<protein>
    <recommendedName>
        <fullName evidence="7">Thioredoxin domain-containing protein</fullName>
    </recommendedName>
</protein>
<dbReference type="SUPFAM" id="SSF52833">
    <property type="entry name" value="Thioredoxin-like"/>
    <property type="match status" value="1"/>
</dbReference>
<feature type="transmembrane region" description="Helical" evidence="6">
    <location>
        <begin position="40"/>
        <end position="61"/>
    </location>
</feature>
<evidence type="ECO:0000313" key="9">
    <source>
        <dbReference type="Proteomes" id="UP000034320"/>
    </source>
</evidence>
<dbReference type="InterPro" id="IPR036249">
    <property type="entry name" value="Thioredoxin-like_sf"/>
</dbReference>
<dbReference type="InterPro" id="IPR000866">
    <property type="entry name" value="AhpC/TSA"/>
</dbReference>
<feature type="transmembrane region" description="Helical" evidence="6">
    <location>
        <begin position="73"/>
        <end position="95"/>
    </location>
</feature>
<dbReference type="CDD" id="cd03012">
    <property type="entry name" value="TlpA_like_DipZ_like"/>
    <property type="match status" value="1"/>
</dbReference>
<evidence type="ECO:0000256" key="6">
    <source>
        <dbReference type="SAM" id="Phobius"/>
    </source>
</evidence>
<dbReference type="PROSITE" id="PS51352">
    <property type="entry name" value="THIOREDOXIN_2"/>
    <property type="match status" value="1"/>
</dbReference>
<name>A0A0G0ZH32_9BACT</name>
<dbReference type="GO" id="GO:0016209">
    <property type="term" value="F:antioxidant activity"/>
    <property type="evidence" value="ECO:0007669"/>
    <property type="project" value="InterPro"/>
</dbReference>
<evidence type="ECO:0000256" key="3">
    <source>
        <dbReference type="ARBA" id="ARBA00022692"/>
    </source>
</evidence>
<evidence type="ECO:0000256" key="5">
    <source>
        <dbReference type="ARBA" id="ARBA00023136"/>
    </source>
</evidence>
<evidence type="ECO:0000256" key="2">
    <source>
        <dbReference type="ARBA" id="ARBA00022475"/>
    </source>
</evidence>
<gene>
    <name evidence="8" type="ORF">UV09_C0001G0021</name>
</gene>
<dbReference type="PATRIC" id="fig|1618442.3.peg.20"/>